<dbReference type="PATRIC" id="fig|1042209.11.peg.94"/>
<organism evidence="1 2">
    <name type="scientific">Pseudomonas fluorescens HK44</name>
    <dbReference type="NCBI Taxonomy" id="1042209"/>
    <lineage>
        <taxon>Bacteria</taxon>
        <taxon>Pseudomonadati</taxon>
        <taxon>Pseudomonadota</taxon>
        <taxon>Gammaproteobacteria</taxon>
        <taxon>Pseudomonadales</taxon>
        <taxon>Pseudomonadaceae</taxon>
        <taxon>Pseudomonas</taxon>
    </lineage>
</organism>
<gene>
    <name evidence="1" type="ORF">HK44_029450</name>
</gene>
<name>A0A010RDS5_PSEFL</name>
<dbReference type="OrthoDB" id="6891972at2"/>
<sequence length="90" mass="10398">MRKTDFKSWLKNNGMALPVLFEDDPVAYTFAPQTVTLTPELLHQLDRVRLLQDAADDHNCPDRQALESEIEQAHRFVSWTLQGIVYPESK</sequence>
<comment type="caution">
    <text evidence="1">The sequence shown here is derived from an EMBL/GenBank/DDBJ whole genome shotgun (WGS) entry which is preliminary data.</text>
</comment>
<keyword evidence="1" id="KW-0614">Plasmid</keyword>
<dbReference type="EMBL" id="AFOY02000029">
    <property type="protein sequence ID" value="EXF91046.1"/>
    <property type="molecule type" value="Genomic_DNA"/>
</dbReference>
<reference evidence="1 2" key="1">
    <citation type="journal article" date="2011" name="J. Bacteriol.">
        <title>Draft genome sequence of the polycyclic aromatic hydrocarbon-degrading, genetically engineered bioluminescent bioreporter Pseudomonas fluorescens HK44.</title>
        <authorList>
            <person name="Chauhan A."/>
            <person name="Layton A.C."/>
            <person name="Williams D.E."/>
            <person name="Smartt A.E."/>
            <person name="Ripp S."/>
            <person name="Karpinets T.V."/>
            <person name="Brown S.D."/>
            <person name="Sayler G.S."/>
        </authorList>
    </citation>
    <scope>NUCLEOTIDE SEQUENCE [LARGE SCALE GENOMIC DNA]</scope>
    <source>
        <strain evidence="1 2">HK44</strain>
        <plasmid evidence="1">pUTK21</plasmid>
    </source>
</reference>
<dbReference type="HOGENOM" id="CLU_2438489_0_0_6"/>
<protein>
    <submittedName>
        <fullName evidence="1">Uncharacterized protein</fullName>
    </submittedName>
</protein>
<dbReference type="RefSeq" id="WP_019694539.1">
    <property type="nucleotide sequence ID" value="NZ_AFOY02000029.1"/>
</dbReference>
<dbReference type="AlphaFoldDB" id="A0A010RDS5"/>
<evidence type="ECO:0000313" key="1">
    <source>
        <dbReference type="EMBL" id="EXF91046.1"/>
    </source>
</evidence>
<accession>A0A010RDS5</accession>
<proteinExistence type="predicted"/>
<evidence type="ECO:0000313" key="2">
    <source>
        <dbReference type="Proteomes" id="UP000022611"/>
    </source>
</evidence>
<geneLocation type="plasmid" evidence="1">
    <name>pUTK21</name>
</geneLocation>
<dbReference type="Proteomes" id="UP000022611">
    <property type="component" value="Unassembled WGS sequence"/>
</dbReference>